<dbReference type="Gene3D" id="3.40.50.12780">
    <property type="entry name" value="N-terminal domain of ligase-like"/>
    <property type="match status" value="1"/>
</dbReference>
<keyword evidence="4" id="KW-1185">Reference proteome</keyword>
<dbReference type="Proteomes" id="UP001218218">
    <property type="component" value="Unassembled WGS sequence"/>
</dbReference>
<dbReference type="GO" id="GO:0031956">
    <property type="term" value="F:medium-chain fatty acid-CoA ligase activity"/>
    <property type="evidence" value="ECO:0007669"/>
    <property type="project" value="TreeGrafter"/>
</dbReference>
<name>A0AAD7AUU2_9AGAR</name>
<dbReference type="SUPFAM" id="SSF56801">
    <property type="entry name" value="Acetyl-CoA synthetase-like"/>
    <property type="match status" value="1"/>
</dbReference>
<accession>A0AAD7AUU2</accession>
<dbReference type="Pfam" id="PF23562">
    <property type="entry name" value="AMP-binding_C_3"/>
    <property type="match status" value="1"/>
</dbReference>
<evidence type="ECO:0000313" key="3">
    <source>
        <dbReference type="EMBL" id="KAJ7368458.1"/>
    </source>
</evidence>
<dbReference type="Pfam" id="PF00501">
    <property type="entry name" value="AMP-binding"/>
    <property type="match status" value="1"/>
</dbReference>
<evidence type="ECO:0000313" key="4">
    <source>
        <dbReference type="Proteomes" id="UP001218218"/>
    </source>
</evidence>
<sequence>MHAQGIDSSTFTAVPLDGSLTIPQLLDRQFELSPHHTAYIYDAPDGEIISISFAQYIQTVYIACRRILRETGPYKLVTDEQATVVGIFAATDSISYCMMVAAIMRAGLVPFCISPRNAAAGVVDLLEKTGAAVVYVSADRREILAEAFEIWGKQLPVFDALRFEELHHSSKELSESESLPTLPMTMDLDSPGMIIHSSGSTSIYSKPIYLSHKMVLQIASSPWTGSEDHCGQILGSQVLPNFHGLGIILGTWPFSSGLIMAVLRPSTPLIPPTPKNTLAGILATQPDLILSTPAAIESWSGDPVGLEAMQAAKAVSYVGATLNKCVGNALVASGVVLCARYGTMETGGLTPFFSCHGKDWEYFALMKDLNVVRTLEDDGSGLYTHTYLTGPSYATAYTNVVIDGRPGCCLSDLLEQHPDNPELHRVYGRKDDLIPFSTAAKMNPVPIGLFLLLAFPSSSDRPLAEAQINRNDLVDAAVVFGINRPHPGVLIQLKPQFQAQLSDDDKRSKICDGLWASVDAANRTSSSHFQIPRKMVLLADPRKPFALTSKSQPRRRVVYQDYEEEICTAYM</sequence>
<organism evidence="3 4">
    <name type="scientific">Mycena albidolilacea</name>
    <dbReference type="NCBI Taxonomy" id="1033008"/>
    <lineage>
        <taxon>Eukaryota</taxon>
        <taxon>Fungi</taxon>
        <taxon>Dikarya</taxon>
        <taxon>Basidiomycota</taxon>
        <taxon>Agaricomycotina</taxon>
        <taxon>Agaricomycetes</taxon>
        <taxon>Agaricomycetidae</taxon>
        <taxon>Agaricales</taxon>
        <taxon>Marasmiineae</taxon>
        <taxon>Mycenaceae</taxon>
        <taxon>Mycena</taxon>
    </lineage>
</organism>
<comment type="caution">
    <text evidence="3">The sequence shown here is derived from an EMBL/GenBank/DDBJ whole genome shotgun (WGS) entry which is preliminary data.</text>
</comment>
<feature type="domain" description="AMP-dependent synthetase/ligase" evidence="2">
    <location>
        <begin position="82"/>
        <end position="352"/>
    </location>
</feature>
<evidence type="ECO:0000259" key="2">
    <source>
        <dbReference type="Pfam" id="PF00501"/>
    </source>
</evidence>
<dbReference type="PANTHER" id="PTHR43201:SF8">
    <property type="entry name" value="ACYL-COA SYNTHETASE FAMILY MEMBER 3"/>
    <property type="match status" value="1"/>
</dbReference>
<dbReference type="InterPro" id="IPR000873">
    <property type="entry name" value="AMP-dep_synth/lig_dom"/>
</dbReference>
<dbReference type="GO" id="GO:0006631">
    <property type="term" value="P:fatty acid metabolic process"/>
    <property type="evidence" value="ECO:0007669"/>
    <property type="project" value="TreeGrafter"/>
</dbReference>
<gene>
    <name evidence="3" type="ORF">DFH08DRAFT_26519</name>
</gene>
<dbReference type="InterPro" id="IPR042099">
    <property type="entry name" value="ANL_N_sf"/>
</dbReference>
<evidence type="ECO:0000256" key="1">
    <source>
        <dbReference type="ARBA" id="ARBA00006432"/>
    </source>
</evidence>
<protein>
    <recommendedName>
        <fullName evidence="2">AMP-dependent synthetase/ligase domain-containing protein</fullName>
    </recommendedName>
</protein>
<comment type="similarity">
    <text evidence="1">Belongs to the ATP-dependent AMP-binding enzyme family.</text>
</comment>
<dbReference type="PANTHER" id="PTHR43201">
    <property type="entry name" value="ACYL-COA SYNTHETASE"/>
    <property type="match status" value="1"/>
</dbReference>
<reference evidence="3" key="1">
    <citation type="submission" date="2023-03" db="EMBL/GenBank/DDBJ databases">
        <title>Massive genome expansion in bonnet fungi (Mycena s.s.) driven by repeated elements and novel gene families across ecological guilds.</title>
        <authorList>
            <consortium name="Lawrence Berkeley National Laboratory"/>
            <person name="Harder C.B."/>
            <person name="Miyauchi S."/>
            <person name="Viragh M."/>
            <person name="Kuo A."/>
            <person name="Thoen E."/>
            <person name="Andreopoulos B."/>
            <person name="Lu D."/>
            <person name="Skrede I."/>
            <person name="Drula E."/>
            <person name="Henrissat B."/>
            <person name="Morin E."/>
            <person name="Kohler A."/>
            <person name="Barry K."/>
            <person name="LaButti K."/>
            <person name="Morin E."/>
            <person name="Salamov A."/>
            <person name="Lipzen A."/>
            <person name="Mereny Z."/>
            <person name="Hegedus B."/>
            <person name="Baldrian P."/>
            <person name="Stursova M."/>
            <person name="Weitz H."/>
            <person name="Taylor A."/>
            <person name="Grigoriev I.V."/>
            <person name="Nagy L.G."/>
            <person name="Martin F."/>
            <person name="Kauserud H."/>
        </authorList>
    </citation>
    <scope>NUCLEOTIDE SEQUENCE</scope>
    <source>
        <strain evidence="3">CBHHK002</strain>
    </source>
</reference>
<proteinExistence type="inferred from homology"/>
<dbReference type="AlphaFoldDB" id="A0AAD7AUU2"/>
<dbReference type="EMBL" id="JARIHO010000001">
    <property type="protein sequence ID" value="KAJ7368458.1"/>
    <property type="molecule type" value="Genomic_DNA"/>
</dbReference>